<comment type="caution">
    <text evidence="1">The sequence shown here is derived from an EMBL/GenBank/DDBJ whole genome shotgun (WGS) entry which is preliminary data.</text>
</comment>
<evidence type="ECO:0000313" key="2">
    <source>
        <dbReference type="Proteomes" id="UP000299102"/>
    </source>
</evidence>
<proteinExistence type="predicted"/>
<gene>
    <name evidence="1" type="ORF">EVAR_56168_1</name>
</gene>
<protein>
    <submittedName>
        <fullName evidence="1">Uncharacterized protein</fullName>
    </submittedName>
</protein>
<dbReference type="AlphaFoldDB" id="A0A4C1Y2R5"/>
<reference evidence="1 2" key="1">
    <citation type="journal article" date="2019" name="Commun. Biol.">
        <title>The bagworm genome reveals a unique fibroin gene that provides high tensile strength.</title>
        <authorList>
            <person name="Kono N."/>
            <person name="Nakamura H."/>
            <person name="Ohtoshi R."/>
            <person name="Tomita M."/>
            <person name="Numata K."/>
            <person name="Arakawa K."/>
        </authorList>
    </citation>
    <scope>NUCLEOTIDE SEQUENCE [LARGE SCALE GENOMIC DNA]</scope>
</reference>
<name>A0A4C1Y2R5_EUMVA</name>
<keyword evidence="2" id="KW-1185">Reference proteome</keyword>
<dbReference type="Proteomes" id="UP000299102">
    <property type="component" value="Unassembled WGS sequence"/>
</dbReference>
<sequence length="122" mass="13541">MQITPDYTRPERTSLATQQILNEFGCNGEENCIITKEIALDAEEVASKGPQIKGLNKAAARAPALTSTAALCRKNPVCVFMEHEREVTNWKSCLPILLSISHAHAHAQTYDTPREREARPIL</sequence>
<organism evidence="1 2">
    <name type="scientific">Eumeta variegata</name>
    <name type="common">Bagworm moth</name>
    <name type="synonym">Eumeta japonica</name>
    <dbReference type="NCBI Taxonomy" id="151549"/>
    <lineage>
        <taxon>Eukaryota</taxon>
        <taxon>Metazoa</taxon>
        <taxon>Ecdysozoa</taxon>
        <taxon>Arthropoda</taxon>
        <taxon>Hexapoda</taxon>
        <taxon>Insecta</taxon>
        <taxon>Pterygota</taxon>
        <taxon>Neoptera</taxon>
        <taxon>Endopterygota</taxon>
        <taxon>Lepidoptera</taxon>
        <taxon>Glossata</taxon>
        <taxon>Ditrysia</taxon>
        <taxon>Tineoidea</taxon>
        <taxon>Psychidae</taxon>
        <taxon>Oiketicinae</taxon>
        <taxon>Eumeta</taxon>
    </lineage>
</organism>
<dbReference type="EMBL" id="BGZK01001076">
    <property type="protein sequence ID" value="GBP70501.1"/>
    <property type="molecule type" value="Genomic_DNA"/>
</dbReference>
<accession>A0A4C1Y2R5</accession>
<evidence type="ECO:0000313" key="1">
    <source>
        <dbReference type="EMBL" id="GBP70501.1"/>
    </source>
</evidence>